<dbReference type="AlphaFoldDB" id="A0A2D6LQC5"/>
<gene>
    <name evidence="2" type="ORF">CL944_02870</name>
</gene>
<accession>A0A2D6LQC5</accession>
<dbReference type="InterPro" id="IPR002816">
    <property type="entry name" value="TraB/PrgY/GumN_fam"/>
</dbReference>
<evidence type="ECO:0000313" key="2">
    <source>
        <dbReference type="EMBL" id="MAG18390.1"/>
    </source>
</evidence>
<dbReference type="InterPro" id="IPR046345">
    <property type="entry name" value="TraB_PrgY-like"/>
</dbReference>
<protein>
    <submittedName>
        <fullName evidence="2">Conjugal transfer protein TraB</fullName>
    </submittedName>
</protein>
<keyword evidence="1" id="KW-0472">Membrane</keyword>
<dbReference type="Pfam" id="PF01963">
    <property type="entry name" value="TraB_PrgY_gumN"/>
    <property type="match status" value="1"/>
</dbReference>
<sequence length="383" mass="42232">MLERVKLKDKEIVLLGTAHISQESVNDVKKAIEKEKPDVVGVELDLQRFKQLKQGNKWQNTNIGKIIGSGQTYLFLLTLLLSNIQRSLGQKIGMKPGMEMIEAIKSAEENMLPIVLLDREVNITLKRAIQKMSFREKLKLFFSIVSGFFGDENVKVTSESIEKLKQKDVMTQLMQQLSKEMPSIKEVLVDERDAFIANSITKSPGKKVLAVVGAGHLEGIKKLLGKPVNIAEISKVKKGKGYMKIFAFIIPLLFIASLAYLFFTKGTEVTLTAILFWFLANGILSSLGVLIARGHPVSIITAFLAAPLTSLHPFLAAGWVAGFVEAKMKNPKVKDFENLRNLNSLGDFTQNQVTRILLVVALANLGSTLGTIVAFPLIASLLG</sequence>
<dbReference type="Proteomes" id="UP000226712">
    <property type="component" value="Unassembled WGS sequence"/>
</dbReference>
<reference evidence="3" key="1">
    <citation type="submission" date="2017-09" db="EMBL/GenBank/DDBJ databases">
        <title>The Reconstruction of 2,631 Draft Metagenome-Assembled Genomes from the Global Oceans.</title>
        <authorList>
            <person name="Tully B.J."/>
            <person name="Graham E.D."/>
            <person name="Heidelberg J.F."/>
        </authorList>
    </citation>
    <scope>NUCLEOTIDE SEQUENCE [LARGE SCALE GENOMIC DNA]</scope>
</reference>
<evidence type="ECO:0000313" key="3">
    <source>
        <dbReference type="Proteomes" id="UP000226712"/>
    </source>
</evidence>
<name>A0A2D6LQC5_9ARCH</name>
<dbReference type="PANTHER" id="PTHR21530:SF7">
    <property type="entry name" value="TRAB DOMAIN-CONTAINING PROTEIN"/>
    <property type="match status" value="1"/>
</dbReference>
<feature type="transmembrane region" description="Helical" evidence="1">
    <location>
        <begin position="299"/>
        <end position="321"/>
    </location>
</feature>
<dbReference type="CDD" id="cd14726">
    <property type="entry name" value="TraB_PrgY-like"/>
    <property type="match status" value="1"/>
</dbReference>
<feature type="transmembrane region" description="Helical" evidence="1">
    <location>
        <begin position="269"/>
        <end position="292"/>
    </location>
</feature>
<evidence type="ECO:0000256" key="1">
    <source>
        <dbReference type="SAM" id="Phobius"/>
    </source>
</evidence>
<comment type="caution">
    <text evidence="2">The sequence shown here is derived from an EMBL/GenBank/DDBJ whole genome shotgun (WGS) entry which is preliminary data.</text>
</comment>
<feature type="transmembrane region" description="Helical" evidence="1">
    <location>
        <begin position="245"/>
        <end position="263"/>
    </location>
</feature>
<organism evidence="2 3">
    <name type="scientific">Candidatus Iainarchaeum sp</name>
    <dbReference type="NCBI Taxonomy" id="3101447"/>
    <lineage>
        <taxon>Archaea</taxon>
        <taxon>Candidatus Iainarchaeota</taxon>
        <taxon>Candidatus Iainarchaeia</taxon>
        <taxon>Candidatus Iainarchaeales</taxon>
        <taxon>Candidatus Iainarchaeaceae</taxon>
        <taxon>Candidatus Iainarchaeum</taxon>
    </lineage>
</organism>
<keyword evidence="1" id="KW-0812">Transmembrane</keyword>
<keyword evidence="1" id="KW-1133">Transmembrane helix</keyword>
<dbReference type="EMBL" id="NZBD01000016">
    <property type="protein sequence ID" value="MAG18390.1"/>
    <property type="molecule type" value="Genomic_DNA"/>
</dbReference>
<dbReference type="PANTHER" id="PTHR21530">
    <property type="entry name" value="PHEROMONE SHUTDOWN PROTEIN"/>
    <property type="match status" value="1"/>
</dbReference>
<dbReference type="NCBIfam" id="TIGR00261">
    <property type="entry name" value="traB"/>
    <property type="match status" value="1"/>
</dbReference>
<feature type="transmembrane region" description="Helical" evidence="1">
    <location>
        <begin position="356"/>
        <end position="382"/>
    </location>
</feature>
<proteinExistence type="predicted"/>
<dbReference type="InterPro" id="IPR005230">
    <property type="entry name" value="TraB_bac"/>
</dbReference>